<keyword evidence="6 8" id="KW-0067">ATP-binding</keyword>
<dbReference type="Gene3D" id="1.20.140.20">
    <property type="entry name" value="Alpha-ketoacid/pyruvate dehydrogenase kinase, N-terminal domain"/>
    <property type="match status" value="1"/>
</dbReference>
<dbReference type="GeneID" id="92044777"/>
<comment type="subcellular location">
    <subcellularLocation>
        <location evidence="8">Mitochondrion matrix</location>
    </subcellularLocation>
</comment>
<dbReference type="SUPFAM" id="SSF69012">
    <property type="entry name" value="alpha-ketoacid dehydrogenase kinase, N-terminal domain"/>
    <property type="match status" value="1"/>
</dbReference>
<evidence type="ECO:0000256" key="3">
    <source>
        <dbReference type="ARBA" id="ARBA00022679"/>
    </source>
</evidence>
<dbReference type="EMBL" id="JAQQWN010000006">
    <property type="protein sequence ID" value="KAK8079584.1"/>
    <property type="molecule type" value="Genomic_DNA"/>
</dbReference>
<dbReference type="PANTHER" id="PTHR11947">
    <property type="entry name" value="PYRUVATE DEHYDROGENASE KINASE"/>
    <property type="match status" value="1"/>
</dbReference>
<keyword evidence="4 8" id="KW-0547">Nucleotide-binding</keyword>
<dbReference type="Pfam" id="PF10436">
    <property type="entry name" value="BCDHK_Adom3"/>
    <property type="match status" value="1"/>
</dbReference>
<protein>
    <recommendedName>
        <fullName evidence="8">Protein-serine/threonine kinase</fullName>
        <ecNumber evidence="8">2.7.11.-</ecNumber>
    </recommendedName>
</protein>
<comment type="caution">
    <text evidence="10">The sequence shown here is derived from an EMBL/GenBank/DDBJ whole genome shotgun (WGS) entry which is preliminary data.</text>
</comment>
<reference evidence="10 11" key="1">
    <citation type="submission" date="2023-01" db="EMBL/GenBank/DDBJ databases">
        <title>Analysis of 21 Apiospora genomes using comparative genomics revels a genus with tremendous synthesis potential of carbohydrate active enzymes and secondary metabolites.</title>
        <authorList>
            <person name="Sorensen T."/>
        </authorList>
    </citation>
    <scope>NUCLEOTIDE SEQUENCE [LARGE SCALE GENOMIC DNA]</scope>
    <source>
        <strain evidence="10 11">CBS 114990</strain>
    </source>
</reference>
<evidence type="ECO:0000313" key="10">
    <source>
        <dbReference type="EMBL" id="KAK8079584.1"/>
    </source>
</evidence>
<dbReference type="InterPro" id="IPR036784">
    <property type="entry name" value="AK/P_DHK_N_sf"/>
</dbReference>
<dbReference type="InterPro" id="IPR036890">
    <property type="entry name" value="HATPase_C_sf"/>
</dbReference>
<accession>A0ABR1W7Y4</accession>
<dbReference type="RefSeq" id="XP_066667059.1">
    <property type="nucleotide sequence ID" value="XM_066811717.1"/>
</dbReference>
<evidence type="ECO:0000256" key="6">
    <source>
        <dbReference type="ARBA" id="ARBA00022840"/>
    </source>
</evidence>
<organism evidence="10 11">
    <name type="scientific">Apiospora hydei</name>
    <dbReference type="NCBI Taxonomy" id="1337664"/>
    <lineage>
        <taxon>Eukaryota</taxon>
        <taxon>Fungi</taxon>
        <taxon>Dikarya</taxon>
        <taxon>Ascomycota</taxon>
        <taxon>Pezizomycotina</taxon>
        <taxon>Sordariomycetes</taxon>
        <taxon>Xylariomycetidae</taxon>
        <taxon>Amphisphaeriales</taxon>
        <taxon>Apiosporaceae</taxon>
        <taxon>Apiospora</taxon>
    </lineage>
</organism>
<comment type="similarity">
    <text evidence="1 8">Belongs to the PDK/BCKDK protein kinase family.</text>
</comment>
<evidence type="ECO:0000256" key="7">
    <source>
        <dbReference type="ARBA" id="ARBA00023128"/>
    </source>
</evidence>
<dbReference type="EC" id="2.7.11.-" evidence="8"/>
<dbReference type="InterPro" id="IPR018955">
    <property type="entry name" value="BCDHK/PDK_N"/>
</dbReference>
<keyword evidence="3 8" id="KW-0808">Transferase</keyword>
<dbReference type="InterPro" id="IPR039028">
    <property type="entry name" value="BCKD/PDK"/>
</dbReference>
<dbReference type="PANTHER" id="PTHR11947:SF20">
    <property type="entry name" value="[3-METHYL-2-OXOBUTANOATE DEHYDROGENASE [LIPOAMIDE]] KINASE, MITOCHONDRIAL"/>
    <property type="match status" value="1"/>
</dbReference>
<keyword evidence="5 8" id="KW-0418">Kinase</keyword>
<dbReference type="Gene3D" id="3.30.565.10">
    <property type="entry name" value="Histidine kinase-like ATPase, C-terminal domain"/>
    <property type="match status" value="1"/>
</dbReference>
<evidence type="ECO:0000256" key="8">
    <source>
        <dbReference type="RuleBase" id="RU366032"/>
    </source>
</evidence>
<dbReference type="Proteomes" id="UP001433268">
    <property type="component" value="Unassembled WGS sequence"/>
</dbReference>
<feature type="domain" description="Branched-chain alpha-ketoacid dehydrogenase kinase/Pyruvate dehydrogenase kinase N-terminal" evidence="9">
    <location>
        <begin position="26"/>
        <end position="142"/>
    </location>
</feature>
<gene>
    <name evidence="10" type="ORF">PG997_007402</name>
</gene>
<proteinExistence type="inferred from homology"/>
<name>A0ABR1W7Y4_9PEZI</name>
<evidence type="ECO:0000256" key="4">
    <source>
        <dbReference type="ARBA" id="ARBA00022741"/>
    </source>
</evidence>
<dbReference type="SUPFAM" id="SSF55874">
    <property type="entry name" value="ATPase domain of HSP90 chaperone/DNA topoisomerase II/histidine kinase"/>
    <property type="match status" value="1"/>
</dbReference>
<evidence type="ECO:0000256" key="5">
    <source>
        <dbReference type="ARBA" id="ARBA00022777"/>
    </source>
</evidence>
<evidence type="ECO:0000259" key="9">
    <source>
        <dbReference type="Pfam" id="PF10436"/>
    </source>
</evidence>
<evidence type="ECO:0000256" key="2">
    <source>
        <dbReference type="ARBA" id="ARBA00022553"/>
    </source>
</evidence>
<keyword evidence="7 8" id="KW-0496">Mitochondrion</keyword>
<keyword evidence="11" id="KW-1185">Reference proteome</keyword>
<keyword evidence="2" id="KW-0597">Phosphoprotein</keyword>
<sequence length="361" mass="39494">MVASPSTAAVTDDEIVDLSNKHQHSLSLADLVKHGRPPLSSEALYQSANFTLSLLPIRLARRIQALRNLPFIVVSNPNISKIYNNYLHSLSTLLPWKHRTIGNLDAEIRFTSVLAELVATHQDTIPILAKGFLECRRYISPSEQHIALHYSSAPHFDPASSPTPCPEHPSYIGVIDTALCPAQVVDSCANWVAELCELKYGVRPRWIIDGEPDTQFAYVPMHLEYIITELLKNAFRATVENRRNREPVVITVAPEPPDAGPPRVTLRPPAEDMGAFRSEDIKPLDDNAPGVTIRIRDRGGGISPDVLPNVWSYSFTTFSDYEVPGGSEGGGGGMMGSDALNLISGPMAEAARSPAWGTACR</sequence>
<evidence type="ECO:0000256" key="1">
    <source>
        <dbReference type="ARBA" id="ARBA00006155"/>
    </source>
</evidence>
<evidence type="ECO:0000313" key="11">
    <source>
        <dbReference type="Proteomes" id="UP001433268"/>
    </source>
</evidence>